<evidence type="ECO:0000313" key="2">
    <source>
        <dbReference type="Proteomes" id="UP000007798"/>
    </source>
</evidence>
<dbReference type="SMR" id="B4MZ94"/>
<sequence length="154" mass="18067">MQTNPHQARIAQIEEFINDVLKEDLRQLDQCLQQFNEEIMEYVQLKNTLETFQSNMKDGYKTQVNIGSNMFMQAKVKSDQMDKIMVNIGKDIYLSMSMKEAQQFSDVRVKILTKQADIVREESVKKRAQIKMALLAISEREKLLMDEQEEARRA</sequence>
<dbReference type="KEGG" id="dwi:6643612"/>
<dbReference type="NCBIfam" id="TIGR00293">
    <property type="entry name" value="prefoldin subunit alpha"/>
    <property type="match status" value="1"/>
</dbReference>
<name>B4MZ94_DROWI</name>
<dbReference type="HOGENOM" id="CLU_121199_1_0_1"/>
<dbReference type="PhylomeDB" id="B4MZ94"/>
<dbReference type="InterPro" id="IPR004127">
    <property type="entry name" value="Prefoldin_subunit_alpha"/>
</dbReference>
<evidence type="ECO:0000313" key="1">
    <source>
        <dbReference type="EMBL" id="EDW77367.1"/>
    </source>
</evidence>
<proteinExistence type="predicted"/>
<keyword evidence="2" id="KW-1185">Reference proteome</keyword>
<dbReference type="EMBL" id="CH963913">
    <property type="protein sequence ID" value="EDW77367.1"/>
    <property type="molecule type" value="Genomic_DNA"/>
</dbReference>
<dbReference type="AlphaFoldDB" id="B4MZ94"/>
<dbReference type="OMA" id="CNFFMEA"/>
<dbReference type="eggNOG" id="KOG3047">
    <property type="taxonomic scope" value="Eukaryota"/>
</dbReference>
<dbReference type="CDD" id="cd23158">
    <property type="entry name" value="Prefoldin_UXT"/>
    <property type="match status" value="1"/>
</dbReference>
<dbReference type="Gene3D" id="1.10.287.370">
    <property type="match status" value="1"/>
</dbReference>
<dbReference type="OrthoDB" id="433124at2759"/>
<reference evidence="1 2" key="1">
    <citation type="journal article" date="2007" name="Nature">
        <title>Evolution of genes and genomes on the Drosophila phylogeny.</title>
        <authorList>
            <consortium name="Drosophila 12 Genomes Consortium"/>
            <person name="Clark A.G."/>
            <person name="Eisen M.B."/>
            <person name="Smith D.R."/>
            <person name="Bergman C.M."/>
            <person name="Oliver B."/>
            <person name="Markow T.A."/>
            <person name="Kaufman T.C."/>
            <person name="Kellis M."/>
            <person name="Gelbart W."/>
            <person name="Iyer V.N."/>
            <person name="Pollard D.A."/>
            <person name="Sackton T.B."/>
            <person name="Larracuente A.M."/>
            <person name="Singh N.D."/>
            <person name="Abad J.P."/>
            <person name="Abt D.N."/>
            <person name="Adryan B."/>
            <person name="Aguade M."/>
            <person name="Akashi H."/>
            <person name="Anderson W.W."/>
            <person name="Aquadro C.F."/>
            <person name="Ardell D.H."/>
            <person name="Arguello R."/>
            <person name="Artieri C.G."/>
            <person name="Barbash D.A."/>
            <person name="Barker D."/>
            <person name="Barsanti P."/>
            <person name="Batterham P."/>
            <person name="Batzoglou S."/>
            <person name="Begun D."/>
            <person name="Bhutkar A."/>
            <person name="Blanco E."/>
            <person name="Bosak S.A."/>
            <person name="Bradley R.K."/>
            <person name="Brand A.D."/>
            <person name="Brent M.R."/>
            <person name="Brooks A.N."/>
            <person name="Brown R.H."/>
            <person name="Butlin R.K."/>
            <person name="Caggese C."/>
            <person name="Calvi B.R."/>
            <person name="Bernardo de Carvalho A."/>
            <person name="Caspi A."/>
            <person name="Castrezana S."/>
            <person name="Celniker S.E."/>
            <person name="Chang J.L."/>
            <person name="Chapple C."/>
            <person name="Chatterji S."/>
            <person name="Chinwalla A."/>
            <person name="Civetta A."/>
            <person name="Clifton S.W."/>
            <person name="Comeron J.M."/>
            <person name="Costello J.C."/>
            <person name="Coyne J.A."/>
            <person name="Daub J."/>
            <person name="David R.G."/>
            <person name="Delcher A.L."/>
            <person name="Delehaunty K."/>
            <person name="Do C.B."/>
            <person name="Ebling H."/>
            <person name="Edwards K."/>
            <person name="Eickbush T."/>
            <person name="Evans J.D."/>
            <person name="Filipski A."/>
            <person name="Findeiss S."/>
            <person name="Freyhult E."/>
            <person name="Fulton L."/>
            <person name="Fulton R."/>
            <person name="Garcia A.C."/>
            <person name="Gardiner A."/>
            <person name="Garfield D.A."/>
            <person name="Garvin B.E."/>
            <person name="Gibson G."/>
            <person name="Gilbert D."/>
            <person name="Gnerre S."/>
            <person name="Godfrey J."/>
            <person name="Good R."/>
            <person name="Gotea V."/>
            <person name="Gravely B."/>
            <person name="Greenberg A.J."/>
            <person name="Griffiths-Jones S."/>
            <person name="Gross S."/>
            <person name="Guigo R."/>
            <person name="Gustafson E.A."/>
            <person name="Haerty W."/>
            <person name="Hahn M.W."/>
            <person name="Halligan D.L."/>
            <person name="Halpern A.L."/>
            <person name="Halter G.M."/>
            <person name="Han M.V."/>
            <person name="Heger A."/>
            <person name="Hillier L."/>
            <person name="Hinrichs A.S."/>
            <person name="Holmes I."/>
            <person name="Hoskins R.A."/>
            <person name="Hubisz M.J."/>
            <person name="Hultmark D."/>
            <person name="Huntley M.A."/>
            <person name="Jaffe D.B."/>
            <person name="Jagadeeshan S."/>
            <person name="Jeck W.R."/>
            <person name="Johnson J."/>
            <person name="Jones C.D."/>
            <person name="Jordan W.C."/>
            <person name="Karpen G.H."/>
            <person name="Kataoka E."/>
            <person name="Keightley P.D."/>
            <person name="Kheradpour P."/>
            <person name="Kirkness E.F."/>
            <person name="Koerich L.B."/>
            <person name="Kristiansen K."/>
            <person name="Kudrna D."/>
            <person name="Kulathinal R.J."/>
            <person name="Kumar S."/>
            <person name="Kwok R."/>
            <person name="Lander E."/>
            <person name="Langley C.H."/>
            <person name="Lapoint R."/>
            <person name="Lazzaro B.P."/>
            <person name="Lee S.J."/>
            <person name="Levesque L."/>
            <person name="Li R."/>
            <person name="Lin C.F."/>
            <person name="Lin M.F."/>
            <person name="Lindblad-Toh K."/>
            <person name="Llopart A."/>
            <person name="Long M."/>
            <person name="Low L."/>
            <person name="Lozovsky E."/>
            <person name="Lu J."/>
            <person name="Luo M."/>
            <person name="Machado C.A."/>
            <person name="Makalowski W."/>
            <person name="Marzo M."/>
            <person name="Matsuda M."/>
            <person name="Matzkin L."/>
            <person name="McAllister B."/>
            <person name="McBride C.S."/>
            <person name="McKernan B."/>
            <person name="McKernan K."/>
            <person name="Mendez-Lago M."/>
            <person name="Minx P."/>
            <person name="Mollenhauer M.U."/>
            <person name="Montooth K."/>
            <person name="Mount S.M."/>
            <person name="Mu X."/>
            <person name="Myers E."/>
            <person name="Negre B."/>
            <person name="Newfeld S."/>
            <person name="Nielsen R."/>
            <person name="Noor M.A."/>
            <person name="O'Grady P."/>
            <person name="Pachter L."/>
            <person name="Papaceit M."/>
            <person name="Parisi M.J."/>
            <person name="Parisi M."/>
            <person name="Parts L."/>
            <person name="Pedersen J.S."/>
            <person name="Pesole G."/>
            <person name="Phillippy A.M."/>
            <person name="Ponting C.P."/>
            <person name="Pop M."/>
            <person name="Porcelli D."/>
            <person name="Powell J.R."/>
            <person name="Prohaska S."/>
            <person name="Pruitt K."/>
            <person name="Puig M."/>
            <person name="Quesneville H."/>
            <person name="Ram K.R."/>
            <person name="Rand D."/>
            <person name="Rasmussen M.D."/>
            <person name="Reed L.K."/>
            <person name="Reenan R."/>
            <person name="Reily A."/>
            <person name="Remington K.A."/>
            <person name="Rieger T.T."/>
            <person name="Ritchie M.G."/>
            <person name="Robin C."/>
            <person name="Rogers Y.H."/>
            <person name="Rohde C."/>
            <person name="Rozas J."/>
            <person name="Rubenfield M.J."/>
            <person name="Ruiz A."/>
            <person name="Russo S."/>
            <person name="Salzberg S.L."/>
            <person name="Sanchez-Gracia A."/>
            <person name="Saranga D.J."/>
            <person name="Sato H."/>
            <person name="Schaeffer S.W."/>
            <person name="Schatz M.C."/>
            <person name="Schlenke T."/>
            <person name="Schwartz R."/>
            <person name="Segarra C."/>
            <person name="Singh R.S."/>
            <person name="Sirot L."/>
            <person name="Sirota M."/>
            <person name="Sisneros N.B."/>
            <person name="Smith C.D."/>
            <person name="Smith T.F."/>
            <person name="Spieth J."/>
            <person name="Stage D.E."/>
            <person name="Stark A."/>
            <person name="Stephan W."/>
            <person name="Strausberg R.L."/>
            <person name="Strempel S."/>
            <person name="Sturgill D."/>
            <person name="Sutton G."/>
            <person name="Sutton G.G."/>
            <person name="Tao W."/>
            <person name="Teichmann S."/>
            <person name="Tobari Y.N."/>
            <person name="Tomimura Y."/>
            <person name="Tsolas J.M."/>
            <person name="Valente V.L."/>
            <person name="Venter E."/>
            <person name="Venter J.C."/>
            <person name="Vicario S."/>
            <person name="Vieira F.G."/>
            <person name="Vilella A.J."/>
            <person name="Villasante A."/>
            <person name="Walenz B."/>
            <person name="Wang J."/>
            <person name="Wasserman M."/>
            <person name="Watts T."/>
            <person name="Wilson D."/>
            <person name="Wilson R.K."/>
            <person name="Wing R.A."/>
            <person name="Wolfner M.F."/>
            <person name="Wong A."/>
            <person name="Wong G.K."/>
            <person name="Wu C.I."/>
            <person name="Wu G."/>
            <person name="Yamamoto D."/>
            <person name="Yang H.P."/>
            <person name="Yang S.P."/>
            <person name="Yorke J.A."/>
            <person name="Yoshida K."/>
            <person name="Zdobnov E."/>
            <person name="Zhang P."/>
            <person name="Zhang Y."/>
            <person name="Zimin A.V."/>
            <person name="Baldwin J."/>
            <person name="Abdouelleil A."/>
            <person name="Abdulkadir J."/>
            <person name="Abebe A."/>
            <person name="Abera B."/>
            <person name="Abreu J."/>
            <person name="Acer S.C."/>
            <person name="Aftuck L."/>
            <person name="Alexander A."/>
            <person name="An P."/>
            <person name="Anderson E."/>
            <person name="Anderson S."/>
            <person name="Arachi H."/>
            <person name="Azer M."/>
            <person name="Bachantsang P."/>
            <person name="Barry A."/>
            <person name="Bayul T."/>
            <person name="Berlin A."/>
            <person name="Bessette D."/>
            <person name="Bloom T."/>
            <person name="Blye J."/>
            <person name="Boguslavskiy L."/>
            <person name="Bonnet C."/>
            <person name="Boukhgalter B."/>
            <person name="Bourzgui I."/>
            <person name="Brown A."/>
            <person name="Cahill P."/>
            <person name="Channer S."/>
            <person name="Cheshatsang Y."/>
            <person name="Chuda L."/>
            <person name="Citroen M."/>
            <person name="Collymore A."/>
            <person name="Cooke P."/>
            <person name="Costello M."/>
            <person name="D'Aco K."/>
            <person name="Daza R."/>
            <person name="De Haan G."/>
            <person name="DeGray S."/>
            <person name="DeMaso C."/>
            <person name="Dhargay N."/>
            <person name="Dooley K."/>
            <person name="Dooley E."/>
            <person name="Doricent M."/>
            <person name="Dorje P."/>
            <person name="Dorjee K."/>
            <person name="Dupes A."/>
            <person name="Elong R."/>
            <person name="Falk J."/>
            <person name="Farina A."/>
            <person name="Faro S."/>
            <person name="Ferguson D."/>
            <person name="Fisher S."/>
            <person name="Foley C.D."/>
            <person name="Franke A."/>
            <person name="Friedrich D."/>
            <person name="Gadbois L."/>
            <person name="Gearin G."/>
            <person name="Gearin C.R."/>
            <person name="Giannoukos G."/>
            <person name="Goode T."/>
            <person name="Graham J."/>
            <person name="Grandbois E."/>
            <person name="Grewal S."/>
            <person name="Gyaltsen K."/>
            <person name="Hafez N."/>
            <person name="Hagos B."/>
            <person name="Hall J."/>
            <person name="Henson C."/>
            <person name="Hollinger A."/>
            <person name="Honan T."/>
            <person name="Huard M.D."/>
            <person name="Hughes L."/>
            <person name="Hurhula B."/>
            <person name="Husby M.E."/>
            <person name="Kamat A."/>
            <person name="Kanga B."/>
            <person name="Kashin S."/>
            <person name="Khazanovich D."/>
            <person name="Kisner P."/>
            <person name="Lance K."/>
            <person name="Lara M."/>
            <person name="Lee W."/>
            <person name="Lennon N."/>
            <person name="Letendre F."/>
            <person name="LeVine R."/>
            <person name="Lipovsky A."/>
            <person name="Liu X."/>
            <person name="Liu J."/>
            <person name="Liu S."/>
            <person name="Lokyitsang T."/>
            <person name="Lokyitsang Y."/>
            <person name="Lubonja R."/>
            <person name="Lui A."/>
            <person name="MacDonald P."/>
            <person name="Magnisalis V."/>
            <person name="Maru K."/>
            <person name="Matthews C."/>
            <person name="McCusker W."/>
            <person name="McDonough S."/>
            <person name="Mehta T."/>
            <person name="Meldrim J."/>
            <person name="Meneus L."/>
            <person name="Mihai O."/>
            <person name="Mihalev A."/>
            <person name="Mihova T."/>
            <person name="Mittelman R."/>
            <person name="Mlenga V."/>
            <person name="Montmayeur A."/>
            <person name="Mulrain L."/>
            <person name="Navidi A."/>
            <person name="Naylor J."/>
            <person name="Negash T."/>
            <person name="Nguyen T."/>
            <person name="Nguyen N."/>
            <person name="Nicol R."/>
            <person name="Norbu C."/>
            <person name="Norbu N."/>
            <person name="Novod N."/>
            <person name="O'Neill B."/>
            <person name="Osman S."/>
            <person name="Markiewicz E."/>
            <person name="Oyono O.L."/>
            <person name="Patti C."/>
            <person name="Phunkhang P."/>
            <person name="Pierre F."/>
            <person name="Priest M."/>
            <person name="Raghuraman S."/>
            <person name="Rege F."/>
            <person name="Reyes R."/>
            <person name="Rise C."/>
            <person name="Rogov P."/>
            <person name="Ross K."/>
            <person name="Ryan E."/>
            <person name="Settipalli S."/>
            <person name="Shea T."/>
            <person name="Sherpa N."/>
            <person name="Shi L."/>
            <person name="Shih D."/>
            <person name="Sparrow T."/>
            <person name="Spaulding J."/>
            <person name="Stalker J."/>
            <person name="Stange-Thomann N."/>
            <person name="Stavropoulos S."/>
            <person name="Stone C."/>
            <person name="Strader C."/>
            <person name="Tesfaye S."/>
            <person name="Thomson T."/>
            <person name="Thoulutsang Y."/>
            <person name="Thoulutsang D."/>
            <person name="Topham K."/>
            <person name="Topping I."/>
            <person name="Tsamla T."/>
            <person name="Vassiliev H."/>
            <person name="Vo A."/>
            <person name="Wangchuk T."/>
            <person name="Wangdi T."/>
            <person name="Weiand M."/>
            <person name="Wilkinson J."/>
            <person name="Wilson A."/>
            <person name="Yadav S."/>
            <person name="Young G."/>
            <person name="Yu Q."/>
            <person name="Zembek L."/>
            <person name="Zhong D."/>
            <person name="Zimmer A."/>
            <person name="Zwirko Z."/>
            <person name="Jaffe D.B."/>
            <person name="Alvarez P."/>
            <person name="Brockman W."/>
            <person name="Butler J."/>
            <person name="Chin C."/>
            <person name="Gnerre S."/>
            <person name="Grabherr M."/>
            <person name="Kleber M."/>
            <person name="Mauceli E."/>
            <person name="MacCallum I."/>
        </authorList>
    </citation>
    <scope>NUCLEOTIDE SEQUENCE [LARGE SCALE GENOMIC DNA]</scope>
    <source>
        <strain evidence="2">Tucson 14030-0811.24</strain>
    </source>
</reference>
<protein>
    <submittedName>
        <fullName evidence="1">Uncharacterized protein</fullName>
    </submittedName>
</protein>
<dbReference type="SUPFAM" id="SSF46579">
    <property type="entry name" value="Prefoldin"/>
    <property type="match status" value="1"/>
</dbReference>
<dbReference type="Proteomes" id="UP000007798">
    <property type="component" value="Unassembled WGS sequence"/>
</dbReference>
<dbReference type="FunCoup" id="B4MZ94">
    <property type="interactions" value="353"/>
</dbReference>
<dbReference type="InterPro" id="IPR009053">
    <property type="entry name" value="Prefoldin"/>
</dbReference>
<gene>
    <name evidence="1" type="primary">Dwil\GK18126</name>
    <name evidence="1" type="ORF">Dwil_GK18126</name>
</gene>
<dbReference type="Pfam" id="PF02996">
    <property type="entry name" value="Prefoldin"/>
    <property type="match status" value="1"/>
</dbReference>
<organism evidence="1 2">
    <name type="scientific">Drosophila willistoni</name>
    <name type="common">Fruit fly</name>
    <dbReference type="NCBI Taxonomy" id="7260"/>
    <lineage>
        <taxon>Eukaryota</taxon>
        <taxon>Metazoa</taxon>
        <taxon>Ecdysozoa</taxon>
        <taxon>Arthropoda</taxon>
        <taxon>Hexapoda</taxon>
        <taxon>Insecta</taxon>
        <taxon>Pterygota</taxon>
        <taxon>Neoptera</taxon>
        <taxon>Endopterygota</taxon>
        <taxon>Diptera</taxon>
        <taxon>Brachycera</taxon>
        <taxon>Muscomorpha</taxon>
        <taxon>Ephydroidea</taxon>
        <taxon>Drosophilidae</taxon>
        <taxon>Drosophila</taxon>
        <taxon>Sophophora</taxon>
    </lineage>
</organism>
<dbReference type="InParanoid" id="B4MZ94"/>
<dbReference type="STRING" id="7260.B4MZ94"/>
<accession>B4MZ94</accession>